<evidence type="ECO:0000313" key="2">
    <source>
        <dbReference type="Proteomes" id="UP001252243"/>
    </source>
</evidence>
<protein>
    <submittedName>
        <fullName evidence="1">Fatty acid-binding protein DegV</fullName>
    </submittedName>
</protein>
<organism evidence="1 2">
    <name type="scientific">Arthrobacter ginsengisoli</name>
    <dbReference type="NCBI Taxonomy" id="1356565"/>
    <lineage>
        <taxon>Bacteria</taxon>
        <taxon>Bacillati</taxon>
        <taxon>Actinomycetota</taxon>
        <taxon>Actinomycetes</taxon>
        <taxon>Micrococcales</taxon>
        <taxon>Micrococcaceae</taxon>
        <taxon>Arthrobacter</taxon>
    </lineage>
</organism>
<proteinExistence type="predicted"/>
<accession>A0ABU1UAU7</accession>
<comment type="caution">
    <text evidence="1">The sequence shown here is derived from an EMBL/GenBank/DDBJ whole genome shotgun (WGS) entry which is preliminary data.</text>
</comment>
<name>A0ABU1UAU7_9MICC</name>
<gene>
    <name evidence="1" type="ORF">J2X01_001602</name>
</gene>
<reference evidence="1 2" key="1">
    <citation type="submission" date="2023-07" db="EMBL/GenBank/DDBJ databases">
        <title>Sorghum-associated microbial communities from plants grown in Nebraska, USA.</title>
        <authorList>
            <person name="Schachtman D."/>
        </authorList>
    </citation>
    <scope>NUCLEOTIDE SEQUENCE [LARGE SCALE GENOMIC DNA]</scope>
    <source>
        <strain evidence="1 2">BE167</strain>
    </source>
</reference>
<keyword evidence="2" id="KW-1185">Reference proteome</keyword>
<sequence length="87" mass="9269">MAALAPGAELDEQATRMHRQLQEPLIETLTELGVPDPESLAEMINSVVHAGTRMLESGQTPGQVHSHLKTLLGPFVAERQAAEATGS</sequence>
<evidence type="ECO:0000313" key="1">
    <source>
        <dbReference type="EMBL" id="MDR7082314.1"/>
    </source>
</evidence>
<dbReference type="EMBL" id="JAVDVQ010000005">
    <property type="protein sequence ID" value="MDR7082314.1"/>
    <property type="molecule type" value="Genomic_DNA"/>
</dbReference>
<dbReference type="Proteomes" id="UP001252243">
    <property type="component" value="Unassembled WGS sequence"/>
</dbReference>
<dbReference type="RefSeq" id="WP_310055289.1">
    <property type="nucleotide sequence ID" value="NZ_JAVDVQ010000005.1"/>
</dbReference>